<organism evidence="3 4">
    <name type="scientific">Clostridium rhizosphaerae</name>
    <dbReference type="NCBI Taxonomy" id="2803861"/>
    <lineage>
        <taxon>Bacteria</taxon>
        <taxon>Bacillati</taxon>
        <taxon>Bacillota</taxon>
        <taxon>Clostridia</taxon>
        <taxon>Eubacteriales</taxon>
        <taxon>Clostridiaceae</taxon>
        <taxon>Clostridium</taxon>
    </lineage>
</organism>
<dbReference type="InterPro" id="IPR047057">
    <property type="entry name" value="MerR_fam"/>
</dbReference>
<evidence type="ECO:0000259" key="2">
    <source>
        <dbReference type="PROSITE" id="PS50937"/>
    </source>
</evidence>
<protein>
    <submittedName>
        <fullName evidence="3">MerR family transcriptional regulator</fullName>
    </submittedName>
</protein>
<comment type="caution">
    <text evidence="3">The sequence shown here is derived from an EMBL/GenBank/DDBJ whole genome shotgun (WGS) entry which is preliminary data.</text>
</comment>
<evidence type="ECO:0000313" key="3">
    <source>
        <dbReference type="EMBL" id="MBL4934178.1"/>
    </source>
</evidence>
<dbReference type="EMBL" id="JAESWC010000001">
    <property type="protein sequence ID" value="MBL4934178.1"/>
    <property type="molecule type" value="Genomic_DNA"/>
</dbReference>
<gene>
    <name evidence="3" type="ORF">JK636_00235</name>
</gene>
<dbReference type="PROSITE" id="PS50937">
    <property type="entry name" value="HTH_MERR_2"/>
    <property type="match status" value="1"/>
</dbReference>
<dbReference type="Gene3D" id="1.10.1660.10">
    <property type="match status" value="1"/>
</dbReference>
<sequence>MRTVKQVSDLTGISVRMLHYYDEIGLLKPSSVTEAGYRLYDDEALETLQQILFFKELDIPLKEVNEIMTSPHFNKMEALENQKKLLILKRSRLDDLVELINKTLKGEHAMSFKEFDMSDYYNVLEEFKKENMDKVIRQFGSVDKFDEMLEKIKAGESKLAKMAIEEYGSIKKYAEAVKKNLNNSVMLTKSEQIEEFKKDFLNDKHPKLKELYKNLTADLSKDPSSKEVQQIAGEITNTVKNDYEVFGTDMGEHFWYTMVRLYLIFPDWIEEVDKKYGSGASKFIGRALETYLGAYEPKIETLYKKLTADLSKDPFSKEIQQIVAEIVDESQKTHKALEVEVGENYWGYQAQQYLSETIMAKVIDDKYGSGASKFIGKALKYYNEYNINA</sequence>
<dbReference type="InterPro" id="IPR009061">
    <property type="entry name" value="DNA-bd_dom_put_sf"/>
</dbReference>
<dbReference type="Pfam" id="PF07739">
    <property type="entry name" value="TipAS"/>
    <property type="match status" value="2"/>
</dbReference>
<dbReference type="InterPro" id="IPR012925">
    <property type="entry name" value="TipAS_dom"/>
</dbReference>
<dbReference type="SMART" id="SM00422">
    <property type="entry name" value="HTH_MERR"/>
    <property type="match status" value="1"/>
</dbReference>
<feature type="domain" description="HTH merR-type" evidence="2">
    <location>
        <begin position="1"/>
        <end position="70"/>
    </location>
</feature>
<evidence type="ECO:0000313" key="4">
    <source>
        <dbReference type="Proteomes" id="UP000632377"/>
    </source>
</evidence>
<dbReference type="InterPro" id="IPR000551">
    <property type="entry name" value="MerR-type_HTH_dom"/>
</dbReference>
<name>A0ABS1T854_9CLOT</name>
<dbReference type="Proteomes" id="UP000632377">
    <property type="component" value="Unassembled WGS sequence"/>
</dbReference>
<keyword evidence="1" id="KW-0238">DNA-binding</keyword>
<proteinExistence type="predicted"/>
<accession>A0ABS1T854</accession>
<dbReference type="PANTHER" id="PTHR30204:SF90">
    <property type="entry name" value="HTH-TYPE TRANSCRIPTIONAL ACTIVATOR MTA"/>
    <property type="match status" value="1"/>
</dbReference>
<evidence type="ECO:0000256" key="1">
    <source>
        <dbReference type="ARBA" id="ARBA00023125"/>
    </source>
</evidence>
<reference evidence="3 4" key="1">
    <citation type="submission" date="2021-01" db="EMBL/GenBank/DDBJ databases">
        <title>Genome public.</title>
        <authorList>
            <person name="Liu C."/>
            <person name="Sun Q."/>
        </authorList>
    </citation>
    <scope>NUCLEOTIDE SEQUENCE [LARGE SCALE GENOMIC DNA]</scope>
    <source>
        <strain evidence="3 4">YIM B02515</strain>
    </source>
</reference>
<dbReference type="Pfam" id="PF13411">
    <property type="entry name" value="MerR_1"/>
    <property type="match status" value="1"/>
</dbReference>
<dbReference type="SUPFAM" id="SSF46955">
    <property type="entry name" value="Putative DNA-binding domain"/>
    <property type="match status" value="1"/>
</dbReference>
<dbReference type="PANTHER" id="PTHR30204">
    <property type="entry name" value="REDOX-CYCLING DRUG-SENSING TRANSCRIPTIONAL ACTIVATOR SOXR"/>
    <property type="match status" value="1"/>
</dbReference>
<keyword evidence="4" id="KW-1185">Reference proteome</keyword>
<dbReference type="RefSeq" id="WP_202746830.1">
    <property type="nucleotide sequence ID" value="NZ_JAESWC010000001.1"/>
</dbReference>
<dbReference type="CDD" id="cd01106">
    <property type="entry name" value="HTH_TipAL-Mta"/>
    <property type="match status" value="1"/>
</dbReference>